<dbReference type="Gene3D" id="3.40.190.290">
    <property type="match status" value="1"/>
</dbReference>
<evidence type="ECO:0000259" key="5">
    <source>
        <dbReference type="PROSITE" id="PS50931"/>
    </source>
</evidence>
<organism evidence="6 7">
    <name type="scientific">Paracidovorax valerianellae</name>
    <dbReference type="NCBI Taxonomy" id="187868"/>
    <lineage>
        <taxon>Bacteria</taxon>
        <taxon>Pseudomonadati</taxon>
        <taxon>Pseudomonadota</taxon>
        <taxon>Betaproteobacteria</taxon>
        <taxon>Burkholderiales</taxon>
        <taxon>Comamonadaceae</taxon>
        <taxon>Paracidovorax</taxon>
    </lineage>
</organism>
<dbReference type="NCBIfam" id="NF002964">
    <property type="entry name" value="PRK03635.1"/>
    <property type="match status" value="1"/>
</dbReference>
<dbReference type="NCBIfam" id="TIGR03298">
    <property type="entry name" value="argP"/>
    <property type="match status" value="1"/>
</dbReference>
<evidence type="ECO:0000256" key="1">
    <source>
        <dbReference type="ARBA" id="ARBA00009437"/>
    </source>
</evidence>
<keyword evidence="2" id="KW-0805">Transcription regulation</keyword>
<evidence type="ECO:0000256" key="4">
    <source>
        <dbReference type="ARBA" id="ARBA00023163"/>
    </source>
</evidence>
<dbReference type="Proteomes" id="UP000198781">
    <property type="component" value="Unassembled WGS sequence"/>
</dbReference>
<dbReference type="STRING" id="187868.SAMN05192589_10913"/>
<dbReference type="AlphaFoldDB" id="A0A1G6XH95"/>
<dbReference type="EMBL" id="FMZC01000009">
    <property type="protein sequence ID" value="SDD77432.1"/>
    <property type="molecule type" value="Genomic_DNA"/>
</dbReference>
<dbReference type="RefSeq" id="WP_092744469.1">
    <property type="nucleotide sequence ID" value="NZ_FMZC01000009.1"/>
</dbReference>
<dbReference type="InterPro" id="IPR017685">
    <property type="entry name" value="ArgP"/>
</dbReference>
<accession>A0A1G6XH95</accession>
<feature type="domain" description="HTH lysR-type" evidence="5">
    <location>
        <begin position="3"/>
        <end position="59"/>
    </location>
</feature>
<sequence>MTLDSKQCEAFLAVAEAGSFEQAAVALHITPSAVSLRVRALETRLGQPLIVRGRPSRATRAGRQLLQHLQRARVMEQDLLAGLSGGDAGDAFFAVTLAVNADSLATWLLPALSGVLQRERIALELVVDDQEHTHALLEAGLAHACVSAQPHAMRGCTAERLGSMRYRLVASPAFAAQWFGPRGITRASARKAPTVVFNHKDPLQANALLNAFGLQASAYPCHYVPASEAFVAAIRLGLGYGMVPELQIGDAIERGELLDVLPDAATDVPLYWHGWSQQPPRLERLARRAMEAAKGVL</sequence>
<dbReference type="Gene3D" id="1.10.10.10">
    <property type="entry name" value="Winged helix-like DNA-binding domain superfamily/Winged helix DNA-binding domain"/>
    <property type="match status" value="1"/>
</dbReference>
<evidence type="ECO:0000313" key="7">
    <source>
        <dbReference type="Proteomes" id="UP000198781"/>
    </source>
</evidence>
<comment type="similarity">
    <text evidence="1">Belongs to the LysR transcriptional regulatory family.</text>
</comment>
<protein>
    <submittedName>
        <fullName evidence="6">LysR family transcriptional regulator, chromosome initiation inhibitor</fullName>
    </submittedName>
</protein>
<reference evidence="6 7" key="1">
    <citation type="submission" date="2016-10" db="EMBL/GenBank/DDBJ databases">
        <authorList>
            <person name="de Groot N.N."/>
        </authorList>
    </citation>
    <scope>NUCLEOTIDE SEQUENCE [LARGE SCALE GENOMIC DNA]</scope>
    <source>
        <strain evidence="6 7">DSM 16619</strain>
    </source>
</reference>
<gene>
    <name evidence="6" type="ORF">SAMN05192589_10913</name>
</gene>
<dbReference type="PANTHER" id="PTHR30579">
    <property type="entry name" value="TRANSCRIPTIONAL REGULATOR"/>
    <property type="match status" value="1"/>
</dbReference>
<dbReference type="Pfam" id="PF03466">
    <property type="entry name" value="LysR_substrate"/>
    <property type="match status" value="1"/>
</dbReference>
<dbReference type="SUPFAM" id="SSF46785">
    <property type="entry name" value="Winged helix' DNA-binding domain"/>
    <property type="match status" value="1"/>
</dbReference>
<dbReference type="InterPro" id="IPR000847">
    <property type="entry name" value="LysR_HTH_N"/>
</dbReference>
<dbReference type="SUPFAM" id="SSF53850">
    <property type="entry name" value="Periplasmic binding protein-like II"/>
    <property type="match status" value="1"/>
</dbReference>
<dbReference type="PROSITE" id="PS50931">
    <property type="entry name" value="HTH_LYSR"/>
    <property type="match status" value="1"/>
</dbReference>
<dbReference type="InterPro" id="IPR036388">
    <property type="entry name" value="WH-like_DNA-bd_sf"/>
</dbReference>
<evidence type="ECO:0000256" key="3">
    <source>
        <dbReference type="ARBA" id="ARBA00023125"/>
    </source>
</evidence>
<dbReference type="OrthoDB" id="3252676at2"/>
<dbReference type="NCBIfam" id="NF009888">
    <property type="entry name" value="PRK13348.1"/>
    <property type="match status" value="1"/>
</dbReference>
<dbReference type="InterPro" id="IPR050176">
    <property type="entry name" value="LTTR"/>
</dbReference>
<dbReference type="InterPro" id="IPR005119">
    <property type="entry name" value="LysR_subst-bd"/>
</dbReference>
<keyword evidence="4" id="KW-0804">Transcription</keyword>
<name>A0A1G6XH95_9BURK</name>
<evidence type="ECO:0000313" key="6">
    <source>
        <dbReference type="EMBL" id="SDD77432.1"/>
    </source>
</evidence>
<dbReference type="InterPro" id="IPR036390">
    <property type="entry name" value="WH_DNA-bd_sf"/>
</dbReference>
<keyword evidence="3" id="KW-0238">DNA-binding</keyword>
<dbReference type="GO" id="GO:0003677">
    <property type="term" value="F:DNA binding"/>
    <property type="evidence" value="ECO:0007669"/>
    <property type="project" value="UniProtKB-KW"/>
</dbReference>
<evidence type="ECO:0000256" key="2">
    <source>
        <dbReference type="ARBA" id="ARBA00023015"/>
    </source>
</evidence>
<proteinExistence type="inferred from homology"/>
<dbReference type="PANTHER" id="PTHR30579:SF2">
    <property type="entry name" value="HTH-TYPE TRANSCRIPTIONAL REGULATOR ARGP"/>
    <property type="match status" value="1"/>
</dbReference>
<dbReference type="Pfam" id="PF00126">
    <property type="entry name" value="HTH_1"/>
    <property type="match status" value="1"/>
</dbReference>
<dbReference type="GO" id="GO:0003700">
    <property type="term" value="F:DNA-binding transcription factor activity"/>
    <property type="evidence" value="ECO:0007669"/>
    <property type="project" value="InterPro"/>
</dbReference>
<keyword evidence="7" id="KW-1185">Reference proteome</keyword>